<accession>A0A2X6QBQ8</accession>
<protein>
    <submittedName>
        <fullName evidence="1">Uncharacterized protein</fullName>
    </submittedName>
</protein>
<name>A0A2X6QBQ8_ECOLX</name>
<dbReference type="AlphaFoldDB" id="A0A2X6QBQ8"/>
<evidence type="ECO:0000313" key="1">
    <source>
        <dbReference type="EMBL" id="SQP88011.1"/>
    </source>
</evidence>
<evidence type="ECO:0000313" key="2">
    <source>
        <dbReference type="Proteomes" id="UP000250671"/>
    </source>
</evidence>
<dbReference type="RefSeq" id="WP_000798354.1">
    <property type="nucleotide sequence ID" value="NZ_BFSQ01000021.1"/>
</dbReference>
<dbReference type="Proteomes" id="UP000250671">
    <property type="component" value="Unassembled WGS sequence"/>
</dbReference>
<gene>
    <name evidence="1" type="ORF">SAMEA3752557_04873</name>
</gene>
<dbReference type="EMBL" id="UCZA01000042">
    <property type="protein sequence ID" value="SQP88011.1"/>
    <property type="molecule type" value="Genomic_DNA"/>
</dbReference>
<reference evidence="1 2" key="1">
    <citation type="submission" date="2018-06" db="EMBL/GenBank/DDBJ databases">
        <authorList>
            <consortium name="Pathogen Informatics"/>
            <person name="Doyle S."/>
        </authorList>
    </citation>
    <scope>NUCLEOTIDE SEQUENCE [LARGE SCALE GENOMIC DNA]</scope>
    <source>
        <strain evidence="1 2">VREC0535</strain>
    </source>
</reference>
<proteinExistence type="predicted"/>
<organism evidence="1 2">
    <name type="scientific">Escherichia coli</name>
    <dbReference type="NCBI Taxonomy" id="562"/>
    <lineage>
        <taxon>Bacteria</taxon>
        <taxon>Pseudomonadati</taxon>
        <taxon>Pseudomonadota</taxon>
        <taxon>Gammaproteobacteria</taxon>
        <taxon>Enterobacterales</taxon>
        <taxon>Enterobacteriaceae</taxon>
        <taxon>Escherichia</taxon>
    </lineage>
</organism>
<sequence>MKNSNFEEANEINNAINEMISERQSIDAGRNDFLQETWLLVRLGHQYKEAGKDWYRWAKATAIRLWESGHIVK</sequence>